<feature type="transmembrane region" description="Helical" evidence="5">
    <location>
        <begin position="220"/>
        <end position="242"/>
    </location>
</feature>
<comment type="subcellular location">
    <subcellularLocation>
        <location evidence="1">Cell membrane</location>
        <topology evidence="1">Multi-pass membrane protein</topology>
    </subcellularLocation>
</comment>
<dbReference type="PROSITE" id="PS50850">
    <property type="entry name" value="MFS"/>
    <property type="match status" value="1"/>
</dbReference>
<feature type="transmembrane region" description="Helical" evidence="5">
    <location>
        <begin position="346"/>
        <end position="364"/>
    </location>
</feature>
<evidence type="ECO:0000259" key="6">
    <source>
        <dbReference type="PROSITE" id="PS50850"/>
    </source>
</evidence>
<dbReference type="PANTHER" id="PTHR42910:SF1">
    <property type="entry name" value="MAJOR FACILITATOR SUPERFAMILY (MFS) PROFILE DOMAIN-CONTAINING PROTEIN"/>
    <property type="match status" value="1"/>
</dbReference>
<evidence type="ECO:0000256" key="3">
    <source>
        <dbReference type="ARBA" id="ARBA00022989"/>
    </source>
</evidence>
<feature type="transmembrane region" description="Helical" evidence="5">
    <location>
        <begin position="170"/>
        <end position="188"/>
    </location>
</feature>
<feature type="transmembrane region" description="Helical" evidence="5">
    <location>
        <begin position="52"/>
        <end position="70"/>
    </location>
</feature>
<feature type="transmembrane region" description="Helical" evidence="5">
    <location>
        <begin position="108"/>
        <end position="130"/>
    </location>
</feature>
<feature type="transmembrane region" description="Helical" evidence="5">
    <location>
        <begin position="248"/>
        <end position="270"/>
    </location>
</feature>
<accession>A0ABV5YEH0</accession>
<keyword evidence="4 5" id="KW-0472">Membrane</keyword>
<feature type="transmembrane region" description="Helical" evidence="5">
    <location>
        <begin position="282"/>
        <end position="302"/>
    </location>
</feature>
<keyword evidence="8" id="KW-1185">Reference proteome</keyword>
<sequence length="411" mass="41667">MPPTSIDAPSPSRRTILVLALACGVAVANVYFPQAISPLIAAGLHTSPGTATLVTTAAQFGYAAGIFLLVPLGDRLPHRRLIVTLLVLTGLGLLAAGVAPVLPVLVVASAVVGATTVVPQVIIPMAAGLVSAGRRGAVTGTLLSGLIGGILLARTFSGTVGAWLGWRGPYLIAAALVLLLTPALALVIPATAPSSRERYPALVAASVRLMRTEPDLRRSCWYQASLFGGFSAAWTSVALVVSGPVYGLGAQAVGLIALVGAASMFCTPVAGRLADRRGPDRVNLISMLLAIVSAVVLALGALGGAVGMIALVLGMLLIDVAVQCGQVANQARIFALHPDERSRLNTAYMTCAFLGGSAGSWLGVRAYTRFGWAGVCGLVALAAVLALGRHLFRGGGAAGRAVGGERPARAA</sequence>
<dbReference type="EMBL" id="JBHLZP010000089">
    <property type="protein sequence ID" value="MFB9833443.1"/>
    <property type="molecule type" value="Genomic_DNA"/>
</dbReference>
<reference evidence="7 8" key="1">
    <citation type="submission" date="2024-09" db="EMBL/GenBank/DDBJ databases">
        <authorList>
            <person name="Sun Q."/>
            <person name="Mori K."/>
        </authorList>
    </citation>
    <scope>NUCLEOTIDE SEQUENCE [LARGE SCALE GENOMIC DNA]</scope>
    <source>
        <strain evidence="7 8">TBRC 0563</strain>
    </source>
</reference>
<feature type="transmembrane region" description="Helical" evidence="5">
    <location>
        <begin position="82"/>
        <end position="102"/>
    </location>
</feature>
<evidence type="ECO:0000313" key="8">
    <source>
        <dbReference type="Proteomes" id="UP001589627"/>
    </source>
</evidence>
<organism evidence="7 8">
    <name type="scientific">Actinoallomurus acaciae</name>
    <dbReference type="NCBI Taxonomy" id="502577"/>
    <lineage>
        <taxon>Bacteria</taxon>
        <taxon>Bacillati</taxon>
        <taxon>Actinomycetota</taxon>
        <taxon>Actinomycetes</taxon>
        <taxon>Streptosporangiales</taxon>
        <taxon>Thermomonosporaceae</taxon>
        <taxon>Actinoallomurus</taxon>
    </lineage>
</organism>
<feature type="domain" description="Major facilitator superfamily (MFS) profile" evidence="6">
    <location>
        <begin position="15"/>
        <end position="392"/>
    </location>
</feature>
<evidence type="ECO:0000256" key="1">
    <source>
        <dbReference type="ARBA" id="ARBA00004651"/>
    </source>
</evidence>
<protein>
    <submittedName>
        <fullName evidence="7">MFS transporter</fullName>
    </submittedName>
</protein>
<dbReference type="CDD" id="cd17324">
    <property type="entry name" value="MFS_NepI_like"/>
    <property type="match status" value="1"/>
</dbReference>
<evidence type="ECO:0000256" key="5">
    <source>
        <dbReference type="SAM" id="Phobius"/>
    </source>
</evidence>
<comment type="caution">
    <text evidence="7">The sequence shown here is derived from an EMBL/GenBank/DDBJ whole genome shotgun (WGS) entry which is preliminary data.</text>
</comment>
<dbReference type="InterPro" id="IPR020846">
    <property type="entry name" value="MFS_dom"/>
</dbReference>
<dbReference type="PANTHER" id="PTHR42910">
    <property type="entry name" value="TRANSPORTER SCO4007-RELATED"/>
    <property type="match status" value="1"/>
</dbReference>
<evidence type="ECO:0000256" key="4">
    <source>
        <dbReference type="ARBA" id="ARBA00023136"/>
    </source>
</evidence>
<dbReference type="InterPro" id="IPR011701">
    <property type="entry name" value="MFS"/>
</dbReference>
<evidence type="ECO:0000256" key="2">
    <source>
        <dbReference type="ARBA" id="ARBA00022692"/>
    </source>
</evidence>
<dbReference type="Pfam" id="PF07690">
    <property type="entry name" value="MFS_1"/>
    <property type="match status" value="1"/>
</dbReference>
<dbReference type="SUPFAM" id="SSF103473">
    <property type="entry name" value="MFS general substrate transporter"/>
    <property type="match status" value="1"/>
</dbReference>
<keyword evidence="3 5" id="KW-1133">Transmembrane helix</keyword>
<proteinExistence type="predicted"/>
<gene>
    <name evidence="7" type="ORF">ACFFNX_14705</name>
</gene>
<dbReference type="RefSeq" id="WP_378201090.1">
    <property type="nucleotide sequence ID" value="NZ_JBHLZP010000089.1"/>
</dbReference>
<keyword evidence="2 5" id="KW-0812">Transmembrane</keyword>
<dbReference type="Proteomes" id="UP001589627">
    <property type="component" value="Unassembled WGS sequence"/>
</dbReference>
<dbReference type="Gene3D" id="1.20.1250.20">
    <property type="entry name" value="MFS general substrate transporter like domains"/>
    <property type="match status" value="1"/>
</dbReference>
<evidence type="ECO:0000313" key="7">
    <source>
        <dbReference type="EMBL" id="MFB9833443.1"/>
    </source>
</evidence>
<name>A0ABV5YEH0_9ACTN</name>
<feature type="transmembrane region" description="Helical" evidence="5">
    <location>
        <begin position="370"/>
        <end position="388"/>
    </location>
</feature>
<dbReference type="InterPro" id="IPR036259">
    <property type="entry name" value="MFS_trans_sf"/>
</dbReference>
<feature type="transmembrane region" description="Helical" evidence="5">
    <location>
        <begin position="142"/>
        <end position="164"/>
    </location>
</feature>